<dbReference type="GO" id="GO:0005737">
    <property type="term" value="C:cytoplasm"/>
    <property type="evidence" value="ECO:0007669"/>
    <property type="project" value="UniProtKB-SubCell"/>
</dbReference>
<evidence type="ECO:0000256" key="7">
    <source>
        <dbReference type="ARBA" id="ARBA00022574"/>
    </source>
</evidence>
<dbReference type="GO" id="GO:0016567">
    <property type="term" value="P:protein ubiquitination"/>
    <property type="evidence" value="ECO:0007669"/>
    <property type="project" value="InterPro"/>
</dbReference>
<sequence length="518" mass="58961">MIEIGDTSEEIEFVPVKRSPLKEAVSPSKKKRKLDSPIKLNQSNLDDGSLCSICLDNFNCSGEHRTVALKCGHLYGNSCISTWVKDNKNCPSCKSKSSNRDFRFIYATKVQIVDNSREVELELQLQKVEQEKRDIQATSSQNAMTIALQKRQIKELTREIERLKSMQLMRSNSNDLSCKLSLRAGRMYLEKSIEFKDNADCRIIKFMPKIKKLIISQKAVATSLFTGYGVRFVDVNSHRCEKFINTSSKQIIDLCFDPSETYLATASREPVCKVYNILSSQSIAVLSPTSLSPIWSCSFNKNRENQIFLGAQDGSLHMYDFKKQAEVLQIQSSLDNKTPVKLILSMLKNDSFISGGFFVIHLRGIYFYEYKDSSFEVNKLNYEDSIVTASYDDRTELLLLSTSIDDKMMYILMKLIKVDEVPVLQESYRFYTNQTGVPFITRPALIKVNDSFIVASYSNESRDIQLYTPEVGKLHQIVMQNPILDACSIYSTDNNASTSFAALSSTRCRIFKINLEYG</sequence>
<name>A0A9N9RP99_9DIPT</name>
<dbReference type="Pfam" id="PF23419">
    <property type="entry name" value="WD40_RFWD3"/>
    <property type="match status" value="1"/>
</dbReference>
<dbReference type="SMART" id="SM00184">
    <property type="entry name" value="RING"/>
    <property type="match status" value="1"/>
</dbReference>
<dbReference type="GO" id="GO:0008270">
    <property type="term" value="F:zinc ion binding"/>
    <property type="evidence" value="ECO:0007669"/>
    <property type="project" value="UniProtKB-KW"/>
</dbReference>
<keyword evidence="17" id="KW-0175">Coiled coil</keyword>
<keyword evidence="20" id="KW-1185">Reference proteome</keyword>
<proteinExistence type="predicted"/>
<evidence type="ECO:0000256" key="13">
    <source>
        <dbReference type="ARBA" id="ARBA00022833"/>
    </source>
</evidence>
<dbReference type="GO" id="GO:0061630">
    <property type="term" value="F:ubiquitin protein ligase activity"/>
    <property type="evidence" value="ECO:0007669"/>
    <property type="project" value="UniProtKB-EC"/>
</dbReference>
<dbReference type="Gene3D" id="3.30.40.10">
    <property type="entry name" value="Zinc/RING finger domain, C3HC4 (zinc finger)"/>
    <property type="match status" value="1"/>
</dbReference>
<evidence type="ECO:0000313" key="20">
    <source>
        <dbReference type="Proteomes" id="UP001153620"/>
    </source>
</evidence>
<dbReference type="InterPro" id="IPR001841">
    <property type="entry name" value="Znf_RING"/>
</dbReference>
<keyword evidence="6" id="KW-0963">Cytoplasm</keyword>
<evidence type="ECO:0000256" key="6">
    <source>
        <dbReference type="ARBA" id="ARBA00022490"/>
    </source>
</evidence>
<dbReference type="PANTHER" id="PTHR16047:SF7">
    <property type="entry name" value="E3 UBIQUITIN-PROTEIN LIGASE RFWD3"/>
    <property type="match status" value="1"/>
</dbReference>
<accession>A0A9N9RP99</accession>
<dbReference type="AlphaFoldDB" id="A0A9N9RP99"/>
<reference evidence="19" key="1">
    <citation type="submission" date="2022-01" db="EMBL/GenBank/DDBJ databases">
        <authorList>
            <person name="King R."/>
        </authorList>
    </citation>
    <scope>NUCLEOTIDE SEQUENCE</scope>
</reference>
<evidence type="ECO:0000256" key="1">
    <source>
        <dbReference type="ARBA" id="ARBA00000900"/>
    </source>
</evidence>
<evidence type="ECO:0000256" key="3">
    <source>
        <dbReference type="ARBA" id="ARBA00004496"/>
    </source>
</evidence>
<evidence type="ECO:0000256" key="16">
    <source>
        <dbReference type="PROSITE-ProRule" id="PRU00175"/>
    </source>
</evidence>
<dbReference type="GO" id="GO:0036297">
    <property type="term" value="P:interstrand cross-link repair"/>
    <property type="evidence" value="ECO:0007669"/>
    <property type="project" value="InterPro"/>
</dbReference>
<gene>
    <name evidence="19" type="ORF">CHIRRI_LOCUS5108</name>
</gene>
<dbReference type="EMBL" id="OU895878">
    <property type="protein sequence ID" value="CAG9802193.1"/>
    <property type="molecule type" value="Genomic_DNA"/>
</dbReference>
<feature type="domain" description="RING-type" evidence="18">
    <location>
        <begin position="51"/>
        <end position="94"/>
    </location>
</feature>
<keyword evidence="11 16" id="KW-0863">Zinc-finger</keyword>
<keyword evidence="12" id="KW-0833">Ubl conjugation pathway</keyword>
<comment type="pathway">
    <text evidence="4">Protein modification; protein ubiquitination.</text>
</comment>
<keyword evidence="10" id="KW-0227">DNA damage</keyword>
<feature type="coiled-coil region" evidence="17">
    <location>
        <begin position="118"/>
        <end position="166"/>
    </location>
</feature>
<dbReference type="OrthoDB" id="5600418at2759"/>
<evidence type="ECO:0000256" key="11">
    <source>
        <dbReference type="ARBA" id="ARBA00022771"/>
    </source>
</evidence>
<evidence type="ECO:0000259" key="18">
    <source>
        <dbReference type="PROSITE" id="PS50089"/>
    </source>
</evidence>
<keyword evidence="8" id="KW-0808">Transferase</keyword>
<dbReference type="EC" id="2.3.2.27" evidence="5"/>
<dbReference type="PANTHER" id="PTHR16047">
    <property type="entry name" value="RFWD3 PROTEIN"/>
    <property type="match status" value="1"/>
</dbReference>
<dbReference type="SMART" id="SM00320">
    <property type="entry name" value="WD40"/>
    <property type="match status" value="2"/>
</dbReference>
<protein>
    <recommendedName>
        <fullName evidence="5">RING-type E3 ubiquitin transferase</fullName>
        <ecNumber evidence="5">2.3.2.27</ecNumber>
    </recommendedName>
</protein>
<dbReference type="InterPro" id="IPR013083">
    <property type="entry name" value="Znf_RING/FYVE/PHD"/>
</dbReference>
<evidence type="ECO:0000256" key="17">
    <source>
        <dbReference type="SAM" id="Coils"/>
    </source>
</evidence>
<evidence type="ECO:0000256" key="10">
    <source>
        <dbReference type="ARBA" id="ARBA00022763"/>
    </source>
</evidence>
<evidence type="ECO:0000256" key="15">
    <source>
        <dbReference type="ARBA" id="ARBA00023242"/>
    </source>
</evidence>
<dbReference type="Gene3D" id="2.130.10.10">
    <property type="entry name" value="YVTN repeat-like/Quinoprotein amine dehydrogenase"/>
    <property type="match status" value="1"/>
</dbReference>
<reference evidence="19" key="2">
    <citation type="submission" date="2022-10" db="EMBL/GenBank/DDBJ databases">
        <authorList>
            <consortium name="ENA_rothamsted_submissions"/>
            <consortium name="culmorum"/>
            <person name="King R."/>
        </authorList>
    </citation>
    <scope>NUCLEOTIDE SEQUENCE</scope>
</reference>
<keyword evidence="11 16" id="KW-0479">Metal-binding</keyword>
<evidence type="ECO:0000256" key="4">
    <source>
        <dbReference type="ARBA" id="ARBA00004906"/>
    </source>
</evidence>
<organism evidence="19 20">
    <name type="scientific">Chironomus riparius</name>
    <dbReference type="NCBI Taxonomy" id="315576"/>
    <lineage>
        <taxon>Eukaryota</taxon>
        <taxon>Metazoa</taxon>
        <taxon>Ecdysozoa</taxon>
        <taxon>Arthropoda</taxon>
        <taxon>Hexapoda</taxon>
        <taxon>Insecta</taxon>
        <taxon>Pterygota</taxon>
        <taxon>Neoptera</taxon>
        <taxon>Endopterygota</taxon>
        <taxon>Diptera</taxon>
        <taxon>Nematocera</taxon>
        <taxon>Chironomoidea</taxon>
        <taxon>Chironomidae</taxon>
        <taxon>Chironominae</taxon>
        <taxon>Chironomus</taxon>
    </lineage>
</organism>
<dbReference type="InterPro" id="IPR001680">
    <property type="entry name" value="WD40_rpt"/>
</dbReference>
<keyword evidence="9" id="KW-0677">Repeat</keyword>
<evidence type="ECO:0000313" key="19">
    <source>
        <dbReference type="EMBL" id="CAG9802193.1"/>
    </source>
</evidence>
<dbReference type="Pfam" id="PF13639">
    <property type="entry name" value="zf-RING_2"/>
    <property type="match status" value="1"/>
</dbReference>
<dbReference type="InterPro" id="IPR037381">
    <property type="entry name" value="RFWD3"/>
</dbReference>
<dbReference type="SUPFAM" id="SSF50978">
    <property type="entry name" value="WD40 repeat-like"/>
    <property type="match status" value="1"/>
</dbReference>
<comment type="subcellular location">
    <subcellularLocation>
        <location evidence="3">Cytoplasm</location>
    </subcellularLocation>
    <subcellularLocation>
        <location evidence="2">Nucleus</location>
        <location evidence="2">PML body</location>
    </subcellularLocation>
</comment>
<evidence type="ECO:0000256" key="8">
    <source>
        <dbReference type="ARBA" id="ARBA00022679"/>
    </source>
</evidence>
<evidence type="ECO:0000256" key="12">
    <source>
        <dbReference type="ARBA" id="ARBA00022786"/>
    </source>
</evidence>
<keyword evidence="14" id="KW-0234">DNA repair</keyword>
<dbReference type="SUPFAM" id="SSF57850">
    <property type="entry name" value="RING/U-box"/>
    <property type="match status" value="1"/>
</dbReference>
<dbReference type="Proteomes" id="UP001153620">
    <property type="component" value="Chromosome 2"/>
</dbReference>
<evidence type="ECO:0000256" key="5">
    <source>
        <dbReference type="ARBA" id="ARBA00012483"/>
    </source>
</evidence>
<evidence type="ECO:0000256" key="14">
    <source>
        <dbReference type="ARBA" id="ARBA00023204"/>
    </source>
</evidence>
<dbReference type="PROSITE" id="PS50089">
    <property type="entry name" value="ZF_RING_2"/>
    <property type="match status" value="1"/>
</dbReference>
<keyword evidence="13" id="KW-0862">Zinc</keyword>
<evidence type="ECO:0000256" key="2">
    <source>
        <dbReference type="ARBA" id="ARBA00004322"/>
    </source>
</evidence>
<keyword evidence="7" id="KW-0853">WD repeat</keyword>
<dbReference type="InterPro" id="IPR036322">
    <property type="entry name" value="WD40_repeat_dom_sf"/>
</dbReference>
<dbReference type="GO" id="GO:0016605">
    <property type="term" value="C:PML body"/>
    <property type="evidence" value="ECO:0007669"/>
    <property type="project" value="UniProtKB-SubCell"/>
</dbReference>
<dbReference type="InterPro" id="IPR056527">
    <property type="entry name" value="WD40_RFWD3"/>
</dbReference>
<keyword evidence="15" id="KW-0539">Nucleus</keyword>
<dbReference type="InterPro" id="IPR015943">
    <property type="entry name" value="WD40/YVTN_repeat-like_dom_sf"/>
</dbReference>
<comment type="catalytic activity">
    <reaction evidence="1">
        <text>S-ubiquitinyl-[E2 ubiquitin-conjugating enzyme]-L-cysteine + [acceptor protein]-L-lysine = [E2 ubiquitin-conjugating enzyme]-L-cysteine + N(6)-ubiquitinyl-[acceptor protein]-L-lysine.</text>
        <dbReference type="EC" id="2.3.2.27"/>
    </reaction>
</comment>
<evidence type="ECO:0000256" key="9">
    <source>
        <dbReference type="ARBA" id="ARBA00022737"/>
    </source>
</evidence>